<reference evidence="1 2" key="1">
    <citation type="journal article" date="2015" name="Nature">
        <title>rRNA introns, odd ribosomes, and small enigmatic genomes across a large radiation of phyla.</title>
        <authorList>
            <person name="Brown C.T."/>
            <person name="Hug L.A."/>
            <person name="Thomas B.C."/>
            <person name="Sharon I."/>
            <person name="Castelle C.J."/>
            <person name="Singh A."/>
            <person name="Wilkins M.J."/>
            <person name="Williams K.H."/>
            <person name="Banfield J.F."/>
        </authorList>
    </citation>
    <scope>NUCLEOTIDE SEQUENCE [LARGE SCALE GENOMIC DNA]</scope>
</reference>
<protein>
    <submittedName>
        <fullName evidence="1">Uncharacterized protein</fullName>
    </submittedName>
</protein>
<evidence type="ECO:0000313" key="2">
    <source>
        <dbReference type="Proteomes" id="UP000033965"/>
    </source>
</evidence>
<name>A0A0G1XZZ5_9BACT</name>
<dbReference type="Proteomes" id="UP000033965">
    <property type="component" value="Unassembled WGS sequence"/>
</dbReference>
<evidence type="ECO:0000313" key="1">
    <source>
        <dbReference type="EMBL" id="KKW08217.1"/>
    </source>
</evidence>
<gene>
    <name evidence="1" type="ORF">UY44_C0014G0004</name>
</gene>
<dbReference type="EMBL" id="LCPZ01000014">
    <property type="protein sequence ID" value="KKW08217.1"/>
    <property type="molecule type" value="Genomic_DNA"/>
</dbReference>
<accession>A0A0G1XZZ5</accession>
<proteinExistence type="predicted"/>
<dbReference type="AlphaFoldDB" id="A0A0G1XZZ5"/>
<sequence>MAEEEILEARMYVDGMFAVDCPHCHVSWYGTGVVDAADTGEIQACGRYSVRCLPSLR</sequence>
<organism evidence="1 2">
    <name type="scientific">Candidatus Kaiserbacteria bacterium GW2011_GWA2_49_19</name>
    <dbReference type="NCBI Taxonomy" id="1618669"/>
    <lineage>
        <taxon>Bacteria</taxon>
        <taxon>Candidatus Kaiseribacteriota</taxon>
    </lineage>
</organism>
<comment type="caution">
    <text evidence="1">The sequence shown here is derived from an EMBL/GenBank/DDBJ whole genome shotgun (WGS) entry which is preliminary data.</text>
</comment>